<feature type="transmembrane region" description="Helical" evidence="6">
    <location>
        <begin position="79"/>
        <end position="97"/>
    </location>
</feature>
<comment type="subcellular location">
    <subcellularLocation>
        <location evidence="1">Cell membrane</location>
        <topology evidence="1">Multi-pass membrane protein</topology>
    </subcellularLocation>
</comment>
<evidence type="ECO:0000256" key="2">
    <source>
        <dbReference type="ARBA" id="ARBA00022475"/>
    </source>
</evidence>
<feature type="transmembrane region" description="Helical" evidence="6">
    <location>
        <begin position="12"/>
        <end position="32"/>
    </location>
</feature>
<evidence type="ECO:0000256" key="4">
    <source>
        <dbReference type="ARBA" id="ARBA00022989"/>
    </source>
</evidence>
<reference evidence="7 8" key="1">
    <citation type="submission" date="2010-10" db="EMBL/GenBank/DDBJ databases">
        <authorList>
            <person name="Durkin A.S."/>
            <person name="Madupu R."/>
            <person name="Torralba M."/>
            <person name="Gillis M."/>
            <person name="Methe B."/>
            <person name="Sutton G."/>
            <person name="Nelson K.E."/>
        </authorList>
    </citation>
    <scope>NUCLEOTIDE SEQUENCE [LARGE SCALE GENOMIC DNA]</scope>
    <source>
        <strain evidence="7 8">ACS-139-V-Col8</strain>
    </source>
</reference>
<dbReference type="RefSeq" id="WP_006417712.1">
    <property type="nucleotide sequence ID" value="NZ_AENN01000005.1"/>
</dbReference>
<dbReference type="GO" id="GO:0005886">
    <property type="term" value="C:plasma membrane"/>
    <property type="evidence" value="ECO:0007669"/>
    <property type="project" value="UniProtKB-SubCell"/>
</dbReference>
<dbReference type="OrthoDB" id="255482at2"/>
<feature type="transmembrane region" description="Helical" evidence="6">
    <location>
        <begin position="261"/>
        <end position="280"/>
    </location>
</feature>
<protein>
    <submittedName>
        <fullName evidence="7">C4-dicarboxylate anaerobic carrier</fullName>
    </submittedName>
</protein>
<name>E4KMJ6_9LACT</name>
<sequence>MEETTKKKFKMPNSFTILFILTAIVAVLTWIIPAGQYDLDDAGNFIQGTYHTVESNKQGLWDLFAAPAYGMLGKEGTDGAIQVALFILFVGGFLGVVTETGAIDAGIATLIKHRKDSMNTLIWILMAVFALGGTSYGMAEETIAFYPILIPLMVSVGMDALVAVAVVLVGSGLGVLASTVNPFATGVAAGMAGISVAEGIGLRLVFLVVTYIMGAYFVSNYAKKVQADPKNSLIYDHLEADKEKFKVKEDIPEMSGKQKSVLWVFALTFVIMILGLIPWADVLKLDHTIFDSIHEGILNTPVLGTLVGKSSLPLGQWYLTEITVLFFIMSIIIAAIYGISESRFVDVFIAGMGDLLTVALICAIARGIQVVMNDGLITATVLHWGEVGLSGLSKGLFTVITFLFYIPMSFLIPSTSGLAAATMGIMAPLGDFAGVGKDIVITAFQTAAGIVNLVTPTSGVVVGALAIAGIELGTWWKFVAKLIAAVFVVSIILLVIGSMF</sequence>
<comment type="caution">
    <text evidence="7">The sequence shown here is derived from an EMBL/GenBank/DDBJ whole genome shotgun (WGS) entry which is preliminary data.</text>
</comment>
<dbReference type="Proteomes" id="UP000005990">
    <property type="component" value="Unassembled WGS sequence"/>
</dbReference>
<feature type="transmembrane region" description="Helical" evidence="6">
    <location>
        <begin position="144"/>
        <end position="168"/>
    </location>
</feature>
<feature type="transmembrane region" description="Helical" evidence="6">
    <location>
        <begin position="175"/>
        <end position="194"/>
    </location>
</feature>
<evidence type="ECO:0000313" key="7">
    <source>
        <dbReference type="EMBL" id="EFR31872.1"/>
    </source>
</evidence>
<dbReference type="STRING" id="908337.HMPREF9257_0295"/>
<keyword evidence="4 6" id="KW-1133">Transmembrane helix</keyword>
<evidence type="ECO:0000256" key="5">
    <source>
        <dbReference type="ARBA" id="ARBA00023136"/>
    </source>
</evidence>
<feature type="transmembrane region" description="Helical" evidence="6">
    <location>
        <begin position="347"/>
        <end position="368"/>
    </location>
</feature>
<feature type="transmembrane region" description="Helical" evidence="6">
    <location>
        <begin position="447"/>
        <end position="470"/>
    </location>
</feature>
<keyword evidence="2" id="KW-1003">Cell membrane</keyword>
<keyword evidence="3 6" id="KW-0812">Transmembrane</keyword>
<proteinExistence type="predicted"/>
<keyword evidence="8" id="KW-1185">Reference proteome</keyword>
<dbReference type="PANTHER" id="PTHR43652:SF6">
    <property type="entry name" value="ARGININE REPRESSOR"/>
    <property type="match status" value="1"/>
</dbReference>
<evidence type="ECO:0000313" key="8">
    <source>
        <dbReference type="Proteomes" id="UP000005990"/>
    </source>
</evidence>
<dbReference type="PANTHER" id="PTHR43652">
    <property type="entry name" value="BASIC AMINO ACID ANTIPORTER YFCC-RELATED"/>
    <property type="match status" value="1"/>
</dbReference>
<gene>
    <name evidence="7" type="ORF">HMPREF9257_0295</name>
</gene>
<dbReference type="EMBL" id="AENN01000005">
    <property type="protein sequence ID" value="EFR31872.1"/>
    <property type="molecule type" value="Genomic_DNA"/>
</dbReference>
<feature type="transmembrane region" description="Helical" evidence="6">
    <location>
        <begin position="200"/>
        <end position="218"/>
    </location>
</feature>
<evidence type="ECO:0000256" key="3">
    <source>
        <dbReference type="ARBA" id="ARBA00022692"/>
    </source>
</evidence>
<evidence type="ECO:0000256" key="6">
    <source>
        <dbReference type="SAM" id="Phobius"/>
    </source>
</evidence>
<accession>E4KMJ6</accession>
<dbReference type="InterPro" id="IPR018385">
    <property type="entry name" value="C4_dicarb_anaerob_car-like"/>
</dbReference>
<dbReference type="InterPro" id="IPR051679">
    <property type="entry name" value="DASS-Related_Transporters"/>
</dbReference>
<feature type="transmembrane region" description="Helical" evidence="6">
    <location>
        <begin position="317"/>
        <end position="340"/>
    </location>
</feature>
<keyword evidence="5 6" id="KW-0472">Membrane</keyword>
<organism evidence="7 8">
    <name type="scientific">Eremococcus coleocola ACS-139-V-Col8</name>
    <dbReference type="NCBI Taxonomy" id="908337"/>
    <lineage>
        <taxon>Bacteria</taxon>
        <taxon>Bacillati</taxon>
        <taxon>Bacillota</taxon>
        <taxon>Bacilli</taxon>
        <taxon>Lactobacillales</taxon>
        <taxon>Aerococcaceae</taxon>
        <taxon>Eremococcus</taxon>
    </lineage>
</organism>
<dbReference type="eggNOG" id="COG1288">
    <property type="taxonomic scope" value="Bacteria"/>
</dbReference>
<dbReference type="Pfam" id="PF03606">
    <property type="entry name" value="DcuC"/>
    <property type="match status" value="1"/>
</dbReference>
<feature type="transmembrane region" description="Helical" evidence="6">
    <location>
        <begin position="118"/>
        <end position="138"/>
    </location>
</feature>
<dbReference type="AlphaFoldDB" id="E4KMJ6"/>
<feature type="transmembrane region" description="Helical" evidence="6">
    <location>
        <begin position="482"/>
        <end position="499"/>
    </location>
</feature>
<evidence type="ECO:0000256" key="1">
    <source>
        <dbReference type="ARBA" id="ARBA00004651"/>
    </source>
</evidence>